<sequence length="97" mass="11343">MTNKQYHWDTKKLMTLKRRCEVSHNNNLPLYQSDSEHLTAPPKHTICNYSLCITVVVIISVSGIFFFYFMQYMSYIAITVPEYCCVNSSRSPEQIHS</sequence>
<dbReference type="Proteomes" id="UP001356427">
    <property type="component" value="Unassembled WGS sequence"/>
</dbReference>
<evidence type="ECO:0000313" key="2">
    <source>
        <dbReference type="EMBL" id="KAK6317885.1"/>
    </source>
</evidence>
<comment type="caution">
    <text evidence="2">The sequence shown here is derived from an EMBL/GenBank/DDBJ whole genome shotgun (WGS) entry which is preliminary data.</text>
</comment>
<dbReference type="AlphaFoldDB" id="A0AAN8QVB4"/>
<feature type="transmembrane region" description="Helical" evidence="1">
    <location>
        <begin position="48"/>
        <end position="69"/>
    </location>
</feature>
<reference evidence="2 3" key="1">
    <citation type="submission" date="2021-04" db="EMBL/GenBank/DDBJ databases">
        <authorList>
            <person name="De Guttry C."/>
            <person name="Zahm M."/>
            <person name="Klopp C."/>
            <person name="Cabau C."/>
            <person name="Louis A."/>
            <person name="Berthelot C."/>
            <person name="Parey E."/>
            <person name="Roest Crollius H."/>
            <person name="Montfort J."/>
            <person name="Robinson-Rechavi M."/>
            <person name="Bucao C."/>
            <person name="Bouchez O."/>
            <person name="Gislard M."/>
            <person name="Lluch J."/>
            <person name="Milhes M."/>
            <person name="Lampietro C."/>
            <person name="Lopez Roques C."/>
            <person name="Donnadieu C."/>
            <person name="Braasch I."/>
            <person name="Desvignes T."/>
            <person name="Postlethwait J."/>
            <person name="Bobe J."/>
            <person name="Wedekind C."/>
            <person name="Guiguen Y."/>
        </authorList>
    </citation>
    <scope>NUCLEOTIDE SEQUENCE [LARGE SCALE GENOMIC DNA]</scope>
    <source>
        <strain evidence="2">Cs_M1</strain>
        <tissue evidence="2">Blood</tissue>
    </source>
</reference>
<proteinExistence type="predicted"/>
<organism evidence="2 3">
    <name type="scientific">Coregonus suidteri</name>
    <dbReference type="NCBI Taxonomy" id="861788"/>
    <lineage>
        <taxon>Eukaryota</taxon>
        <taxon>Metazoa</taxon>
        <taxon>Chordata</taxon>
        <taxon>Craniata</taxon>
        <taxon>Vertebrata</taxon>
        <taxon>Euteleostomi</taxon>
        <taxon>Actinopterygii</taxon>
        <taxon>Neopterygii</taxon>
        <taxon>Teleostei</taxon>
        <taxon>Protacanthopterygii</taxon>
        <taxon>Salmoniformes</taxon>
        <taxon>Salmonidae</taxon>
        <taxon>Coregoninae</taxon>
        <taxon>Coregonus</taxon>
    </lineage>
</organism>
<evidence type="ECO:0000256" key="1">
    <source>
        <dbReference type="SAM" id="Phobius"/>
    </source>
</evidence>
<dbReference type="EMBL" id="JAGTTL010000009">
    <property type="protein sequence ID" value="KAK6317885.1"/>
    <property type="molecule type" value="Genomic_DNA"/>
</dbReference>
<keyword evidence="1" id="KW-0812">Transmembrane</keyword>
<keyword evidence="1" id="KW-1133">Transmembrane helix</keyword>
<name>A0AAN8QVB4_9TELE</name>
<evidence type="ECO:0000313" key="3">
    <source>
        <dbReference type="Proteomes" id="UP001356427"/>
    </source>
</evidence>
<keyword evidence="3" id="KW-1185">Reference proteome</keyword>
<accession>A0AAN8QVB4</accession>
<keyword evidence="1" id="KW-0472">Membrane</keyword>
<protein>
    <submittedName>
        <fullName evidence="2">Uncharacterized protein</fullName>
    </submittedName>
</protein>
<gene>
    <name evidence="2" type="ORF">J4Q44_G00111760</name>
</gene>